<organism evidence="3 4">
    <name type="scientific">Acrasis kona</name>
    <dbReference type="NCBI Taxonomy" id="1008807"/>
    <lineage>
        <taxon>Eukaryota</taxon>
        <taxon>Discoba</taxon>
        <taxon>Heterolobosea</taxon>
        <taxon>Tetramitia</taxon>
        <taxon>Eutetramitia</taxon>
        <taxon>Acrasidae</taxon>
        <taxon>Acrasis</taxon>
    </lineage>
</organism>
<evidence type="ECO:0000256" key="1">
    <source>
        <dbReference type="SAM" id="Coils"/>
    </source>
</evidence>
<gene>
    <name evidence="3" type="ORF">AKO1_003732</name>
</gene>
<proteinExistence type="predicted"/>
<keyword evidence="4" id="KW-1185">Reference proteome</keyword>
<feature type="region of interest" description="Disordered" evidence="2">
    <location>
        <begin position="338"/>
        <end position="357"/>
    </location>
</feature>
<evidence type="ECO:0000313" key="3">
    <source>
        <dbReference type="EMBL" id="KAL0485029.1"/>
    </source>
</evidence>
<dbReference type="AlphaFoldDB" id="A0AAW2Z6S1"/>
<evidence type="ECO:0000256" key="2">
    <source>
        <dbReference type="SAM" id="MobiDB-lite"/>
    </source>
</evidence>
<sequence>MSTPNNVQSFIIVNNTQNDGGGGRKININGVLFEQEKLFELVHLLKNMPQEDDGKSNIVFNPPTISNEIAQQEQPTKRHSEMLINTSLNDNAFQETNDSMLNMDDILSPSALMIPTPTPLNAVMIQDYDRSKFNMDNSPNNEQDLEESVTTPTMIRPVKRSRFQSVEDQDVFLSPTTCMRYGVPQSFEATVANHQAQQQPSQQVHVQQVPILQMPPSKYEHAQQQQQQVQQQQQQQYEQHVQQQQQQSSQPVQKIQVKYEQQSTPNWTLTEQDIPKLKVLQSLLEKNITYSPPSLNSTPMTPLSGNQMSLCSPVDENYISSPVSDDGFGSLRISTTKFSGQKRKSPMSVNSPTNERQLICSGTPRRKNKKHHPADNYCMRFTLK</sequence>
<dbReference type="Proteomes" id="UP001431209">
    <property type="component" value="Unassembled WGS sequence"/>
</dbReference>
<feature type="compositionally biased region" description="Polar residues" evidence="2">
    <location>
        <begin position="347"/>
        <end position="356"/>
    </location>
</feature>
<accession>A0AAW2Z6S1</accession>
<name>A0AAW2Z6S1_9EUKA</name>
<feature type="coiled-coil region" evidence="1">
    <location>
        <begin position="219"/>
        <end position="247"/>
    </location>
</feature>
<keyword evidence="1" id="KW-0175">Coiled coil</keyword>
<comment type="caution">
    <text evidence="3">The sequence shown here is derived from an EMBL/GenBank/DDBJ whole genome shotgun (WGS) entry which is preliminary data.</text>
</comment>
<reference evidence="3 4" key="1">
    <citation type="submission" date="2024-03" db="EMBL/GenBank/DDBJ databases">
        <title>The Acrasis kona genome and developmental transcriptomes reveal deep origins of eukaryotic multicellular pathways.</title>
        <authorList>
            <person name="Sheikh S."/>
            <person name="Fu C.-J."/>
            <person name="Brown M.W."/>
            <person name="Baldauf S.L."/>
        </authorList>
    </citation>
    <scope>NUCLEOTIDE SEQUENCE [LARGE SCALE GENOMIC DNA]</scope>
    <source>
        <strain evidence="3 4">ATCC MYA-3509</strain>
    </source>
</reference>
<evidence type="ECO:0000313" key="4">
    <source>
        <dbReference type="Proteomes" id="UP001431209"/>
    </source>
</evidence>
<protein>
    <submittedName>
        <fullName evidence="3">Developmentally-regulated protein</fullName>
    </submittedName>
</protein>
<dbReference type="EMBL" id="JAOPGA020001100">
    <property type="protein sequence ID" value="KAL0485029.1"/>
    <property type="molecule type" value="Genomic_DNA"/>
</dbReference>